<sequence length="16" mass="1847">MGYRSAVFLHVRAIAR</sequence>
<proteinExistence type="predicted"/>
<protein>
    <submittedName>
        <fullName evidence="1">Uncharacterized protein</fullName>
    </submittedName>
</protein>
<name>A0A0A8ZUZ3_ARUDO</name>
<reference evidence="1" key="2">
    <citation type="journal article" date="2015" name="Data Brief">
        <title>Shoot transcriptome of the giant reed, Arundo donax.</title>
        <authorList>
            <person name="Barrero R.A."/>
            <person name="Guerrero F.D."/>
            <person name="Moolhuijzen P."/>
            <person name="Goolsby J.A."/>
            <person name="Tidwell J."/>
            <person name="Bellgard S.E."/>
            <person name="Bellgard M.I."/>
        </authorList>
    </citation>
    <scope>NUCLEOTIDE SEQUENCE</scope>
    <source>
        <tissue evidence="1">Shoot tissue taken approximately 20 cm above the soil surface</tissue>
    </source>
</reference>
<dbReference type="AlphaFoldDB" id="A0A0A8ZUZ3"/>
<dbReference type="EMBL" id="GBRH01259268">
    <property type="protein sequence ID" value="JAD38627.1"/>
    <property type="molecule type" value="Transcribed_RNA"/>
</dbReference>
<reference evidence="1" key="1">
    <citation type="submission" date="2014-09" db="EMBL/GenBank/DDBJ databases">
        <authorList>
            <person name="Magalhaes I.L.F."/>
            <person name="Oliveira U."/>
            <person name="Santos F.R."/>
            <person name="Vidigal T.H.D.A."/>
            <person name="Brescovit A.D."/>
            <person name="Santos A.J."/>
        </authorList>
    </citation>
    <scope>NUCLEOTIDE SEQUENCE</scope>
    <source>
        <tissue evidence="1">Shoot tissue taken approximately 20 cm above the soil surface</tissue>
    </source>
</reference>
<accession>A0A0A8ZUZ3</accession>
<organism evidence="1">
    <name type="scientific">Arundo donax</name>
    <name type="common">Giant reed</name>
    <name type="synonym">Donax arundinaceus</name>
    <dbReference type="NCBI Taxonomy" id="35708"/>
    <lineage>
        <taxon>Eukaryota</taxon>
        <taxon>Viridiplantae</taxon>
        <taxon>Streptophyta</taxon>
        <taxon>Embryophyta</taxon>
        <taxon>Tracheophyta</taxon>
        <taxon>Spermatophyta</taxon>
        <taxon>Magnoliopsida</taxon>
        <taxon>Liliopsida</taxon>
        <taxon>Poales</taxon>
        <taxon>Poaceae</taxon>
        <taxon>PACMAD clade</taxon>
        <taxon>Arundinoideae</taxon>
        <taxon>Arundineae</taxon>
        <taxon>Arundo</taxon>
    </lineage>
</organism>
<evidence type="ECO:0000313" key="1">
    <source>
        <dbReference type="EMBL" id="JAD38627.1"/>
    </source>
</evidence>